<accession>A0A1F7WAZ6</accession>
<evidence type="ECO:0000256" key="1">
    <source>
        <dbReference type="SAM" id="Phobius"/>
    </source>
</evidence>
<evidence type="ECO:0000313" key="3">
    <source>
        <dbReference type="Proteomes" id="UP000177331"/>
    </source>
</evidence>
<reference evidence="2 3" key="1">
    <citation type="journal article" date="2016" name="Nat. Commun.">
        <title>Thousands of microbial genomes shed light on interconnected biogeochemical processes in an aquifer system.</title>
        <authorList>
            <person name="Anantharaman K."/>
            <person name="Brown C.T."/>
            <person name="Hug L.A."/>
            <person name="Sharon I."/>
            <person name="Castelle C.J."/>
            <person name="Probst A.J."/>
            <person name="Thomas B.C."/>
            <person name="Singh A."/>
            <person name="Wilkins M.J."/>
            <person name="Karaoz U."/>
            <person name="Brodie E.L."/>
            <person name="Williams K.H."/>
            <person name="Hubbard S.S."/>
            <person name="Banfield J.F."/>
        </authorList>
    </citation>
    <scope>NUCLEOTIDE SEQUENCE [LARGE SCALE GENOMIC DNA]</scope>
</reference>
<keyword evidence="1" id="KW-0472">Membrane</keyword>
<name>A0A1F7WAZ6_9BACT</name>
<dbReference type="EMBL" id="MGFD01000010">
    <property type="protein sequence ID" value="OGL99387.1"/>
    <property type="molecule type" value="Genomic_DNA"/>
</dbReference>
<gene>
    <name evidence="2" type="ORF">A2318_01050</name>
</gene>
<organism evidence="2 3">
    <name type="scientific">Candidatus Uhrbacteria bacterium RIFOXYB2_FULL_45_11</name>
    <dbReference type="NCBI Taxonomy" id="1802421"/>
    <lineage>
        <taxon>Bacteria</taxon>
        <taxon>Candidatus Uhriibacteriota</taxon>
    </lineage>
</organism>
<dbReference type="AlphaFoldDB" id="A0A1F7WAZ6"/>
<comment type="caution">
    <text evidence="2">The sequence shown here is derived from an EMBL/GenBank/DDBJ whole genome shotgun (WGS) entry which is preliminary data.</text>
</comment>
<sequence length="185" mass="20496">MMVRWSALSATLIALYWAVWYVITGEVPVVTTIELTKNSFITLPFAISHWYDILLGPIYSVMFFTAYRNRNAEDKKELLVQLSVGLVVGFIISSFLFSVSAHGPQMNLETGFYMFFGALSGMAFGTSLGVSLIVGLCVGHNLCNQPYSVGIESIICALFAANLVNGIKLMHQLIWRQNKSLLVNT</sequence>
<proteinExistence type="predicted"/>
<dbReference type="Proteomes" id="UP000177331">
    <property type="component" value="Unassembled WGS sequence"/>
</dbReference>
<keyword evidence="1" id="KW-0812">Transmembrane</keyword>
<protein>
    <submittedName>
        <fullName evidence="2">Uncharacterized protein</fullName>
    </submittedName>
</protein>
<feature type="transmembrane region" description="Helical" evidence="1">
    <location>
        <begin position="112"/>
        <end position="138"/>
    </location>
</feature>
<feature type="transmembrane region" description="Helical" evidence="1">
    <location>
        <begin position="79"/>
        <end position="100"/>
    </location>
</feature>
<evidence type="ECO:0000313" key="2">
    <source>
        <dbReference type="EMBL" id="OGL99387.1"/>
    </source>
</evidence>
<feature type="transmembrane region" description="Helical" evidence="1">
    <location>
        <begin position="48"/>
        <end position="67"/>
    </location>
</feature>
<keyword evidence="1" id="KW-1133">Transmembrane helix</keyword>